<comment type="caution">
    <text evidence="1">The sequence shown here is derived from an EMBL/GenBank/DDBJ whole genome shotgun (WGS) entry which is preliminary data.</text>
</comment>
<gene>
    <name evidence="1" type="ORF">AK812_SmicGene16579</name>
</gene>
<dbReference type="OrthoDB" id="498804at2759"/>
<organism evidence="1 2">
    <name type="scientific">Symbiodinium microadriaticum</name>
    <name type="common">Dinoflagellate</name>
    <name type="synonym">Zooxanthella microadriatica</name>
    <dbReference type="NCBI Taxonomy" id="2951"/>
    <lineage>
        <taxon>Eukaryota</taxon>
        <taxon>Sar</taxon>
        <taxon>Alveolata</taxon>
        <taxon>Dinophyceae</taxon>
        <taxon>Suessiales</taxon>
        <taxon>Symbiodiniaceae</taxon>
        <taxon>Symbiodinium</taxon>
    </lineage>
</organism>
<dbReference type="EMBL" id="LSRX01000318">
    <property type="protein sequence ID" value="OLQ00729.1"/>
    <property type="molecule type" value="Genomic_DNA"/>
</dbReference>
<accession>A0A1Q9E018</accession>
<keyword evidence="2" id="KW-1185">Reference proteome</keyword>
<dbReference type="AlphaFoldDB" id="A0A1Q9E018"/>
<dbReference type="Proteomes" id="UP000186817">
    <property type="component" value="Unassembled WGS sequence"/>
</dbReference>
<dbReference type="InterPro" id="IPR009858">
    <property type="entry name" value="DUF1415"/>
</dbReference>
<reference evidence="1 2" key="1">
    <citation type="submission" date="2016-02" db="EMBL/GenBank/DDBJ databases">
        <title>Genome analysis of coral dinoflagellate symbionts highlights evolutionary adaptations to a symbiotic lifestyle.</title>
        <authorList>
            <person name="Aranda M."/>
            <person name="Li Y."/>
            <person name="Liew Y.J."/>
            <person name="Baumgarten S."/>
            <person name="Simakov O."/>
            <person name="Wilson M."/>
            <person name="Piel J."/>
            <person name="Ashoor H."/>
            <person name="Bougouffa S."/>
            <person name="Bajic V.B."/>
            <person name="Ryu T."/>
            <person name="Ravasi T."/>
            <person name="Bayer T."/>
            <person name="Micklem G."/>
            <person name="Kim H."/>
            <person name="Bhak J."/>
            <person name="Lajeunesse T.C."/>
            <person name="Voolstra C.R."/>
        </authorList>
    </citation>
    <scope>NUCLEOTIDE SEQUENCE [LARGE SCALE GENOMIC DNA]</scope>
    <source>
        <strain evidence="1 2">CCMP2467</strain>
    </source>
</reference>
<proteinExistence type="predicted"/>
<protein>
    <submittedName>
        <fullName evidence="1">Uncharacterized protein</fullName>
    </submittedName>
</protein>
<sequence>MAFALTPAAWRAASSPLCATQRPHCGGSHLTLPRPSGAAAAAVIAGSLWGTARRARLREGDDCSAVQRWVDSMIIGLRLCPYAQPAKEAGRLRVVSSDGKTGLAVLDDIVAEASSLN</sequence>
<evidence type="ECO:0000313" key="2">
    <source>
        <dbReference type="Proteomes" id="UP000186817"/>
    </source>
</evidence>
<name>A0A1Q9E018_SYMMI</name>
<dbReference type="Pfam" id="PF07209">
    <property type="entry name" value="DUF1415"/>
    <property type="match status" value="1"/>
</dbReference>
<evidence type="ECO:0000313" key="1">
    <source>
        <dbReference type="EMBL" id="OLQ00729.1"/>
    </source>
</evidence>